<dbReference type="InterPro" id="IPR036266">
    <property type="entry name" value="SecA_Wing/Scaffold_sf"/>
</dbReference>
<dbReference type="CDD" id="cd18803">
    <property type="entry name" value="SF2_C_secA"/>
    <property type="match status" value="1"/>
</dbReference>
<sequence length="796" mass="90541">MFKQLKKRFKFDYVERDLSEYHPALDQIRQQEKQFKNQPDKELRDQSIELIQKARNGASLKELLVKAYALVSEVTWRKLKMRPFDVQILAAIAMFHGNIAEMQTGEGKTLAATMPTYLHAISGEGVHIHTFNDYLAKRDANWMKPIYDFLGTSVGYIQEGTDSNERKDIYQKDIVYMTAKEGGFDYLRSFLVTDKEDIIQRKAQFAIIDEVDSILIDESRIPMVIAGEVPKHDAIDLYQIAKVIQELQYEKDFQTDEYGLNIFLTEQGIEKVEKVLNCQNLYAEKNEVLLTHVNLSLQAHGLLKRDIDYIVRDGKIELIDEFTGRIVDNRKWPHGLQAAIEAKENLFIEPEGKILGKTTLQHFINTYPKICGMTGTAQPAAEEFATVYGTSVTVIPTNAPIKRLDHPDLVFYNKQSKLKALVEKIKNIHETGRPILVGTASVEESEILSEKLKENGILCQTLNAKNDEEEAKIIAKAGTLGTVTISTNMAGRGTDIKLGGEEGEDRQRIINLGGLYVIGTNRFESSRIDNQLRGRSGRQGDPGESQFFVSLEDDLLQKHGIDELIPATFRNKHEVSTISSTIVNREVNRTQRIVEGKNFDIKRTLLKYASFIEMQKKIIDQKRNSLLDDTFKSVLVSHDEKYYQELIDKYGKSLVKKVEKQVTLAVLDKNWADYLEEVEHIRQGIHLFAMGGMNPLFEFQKKLDQVFSILIPKIEKEVIGKMKVVNITPRGIDLQQEGLLSPTSTWTYLINDNPFGDRLAMMLTGYGNIGFGAFAALLWPLLAIYYLVKNKLSGKK</sequence>
<keyword evidence="12 13" id="KW-0472">Membrane</keyword>
<feature type="transmembrane region" description="Helical" evidence="14">
    <location>
        <begin position="769"/>
        <end position="788"/>
    </location>
</feature>
<evidence type="ECO:0000313" key="18">
    <source>
        <dbReference type="EMBL" id="MDN5202027.1"/>
    </source>
</evidence>
<dbReference type="SUPFAM" id="SSF81886">
    <property type="entry name" value="Helical scaffold and wing domains of SecA"/>
    <property type="match status" value="1"/>
</dbReference>
<comment type="similarity">
    <text evidence="2 13">Belongs to the SecA family.</text>
</comment>
<dbReference type="Gene3D" id="1.10.3060.10">
    <property type="entry name" value="Helical scaffold and wing domains of SecA"/>
    <property type="match status" value="2"/>
</dbReference>
<keyword evidence="11 13" id="KW-0811">Translocation</keyword>
<accession>A0ABT8KMS0</accession>
<dbReference type="InterPro" id="IPR011115">
    <property type="entry name" value="SecA_DEAD"/>
</dbReference>
<comment type="catalytic activity">
    <reaction evidence="13">
        <text>ATP + H2O + cellular proteinSide 1 = ADP + phosphate + cellular proteinSide 2.</text>
        <dbReference type="EC" id="7.4.2.8"/>
    </reaction>
</comment>
<comment type="function">
    <text evidence="13">Part of the Sec protein translocase complex. Interacts with the SecYEG preprotein conducting channel. Has a central role in coupling the hydrolysis of ATP to the transfer of proteins into and across the cell membrane, serving as an ATP-driven molecular motor driving the stepwise translocation of polypeptide chains across the membrane.</text>
</comment>
<evidence type="ECO:0000313" key="19">
    <source>
        <dbReference type="Proteomes" id="UP001172082"/>
    </source>
</evidence>
<keyword evidence="10 13" id="KW-1278">Translocase</keyword>
<keyword evidence="5 13" id="KW-0963">Cytoplasm</keyword>
<feature type="binding site" evidence="13">
    <location>
        <position position="495"/>
    </location>
    <ligand>
        <name>ATP</name>
        <dbReference type="ChEBI" id="CHEBI:30616"/>
    </ligand>
</feature>
<keyword evidence="14" id="KW-1133">Transmembrane helix</keyword>
<keyword evidence="8 13" id="KW-0067">ATP-binding</keyword>
<dbReference type="PROSITE" id="PS51194">
    <property type="entry name" value="HELICASE_CTER"/>
    <property type="match status" value="1"/>
</dbReference>
<evidence type="ECO:0000256" key="8">
    <source>
        <dbReference type="ARBA" id="ARBA00022840"/>
    </source>
</evidence>
<dbReference type="EMBL" id="JAUJEA010000003">
    <property type="protein sequence ID" value="MDN5202027.1"/>
    <property type="molecule type" value="Genomic_DNA"/>
</dbReference>
<dbReference type="PROSITE" id="PS51196">
    <property type="entry name" value="SECA_MOTOR_DEAD"/>
    <property type="match status" value="1"/>
</dbReference>
<evidence type="ECO:0000256" key="6">
    <source>
        <dbReference type="ARBA" id="ARBA00022519"/>
    </source>
</evidence>
<organism evidence="18 19">
    <name type="scientific">Splendidivirga corallicola</name>
    <dbReference type="NCBI Taxonomy" id="3051826"/>
    <lineage>
        <taxon>Bacteria</taxon>
        <taxon>Pseudomonadati</taxon>
        <taxon>Bacteroidota</taxon>
        <taxon>Cytophagia</taxon>
        <taxon>Cytophagales</taxon>
        <taxon>Splendidivirgaceae</taxon>
        <taxon>Splendidivirga</taxon>
    </lineage>
</organism>
<proteinExistence type="inferred from homology"/>
<dbReference type="Gene3D" id="3.40.50.300">
    <property type="entry name" value="P-loop containing nucleotide triphosphate hydrolases"/>
    <property type="match status" value="3"/>
</dbReference>
<feature type="domain" description="Helicase ATP-binding" evidence="15">
    <location>
        <begin position="89"/>
        <end position="247"/>
    </location>
</feature>
<feature type="binding site" evidence="13">
    <location>
        <position position="87"/>
    </location>
    <ligand>
        <name>ATP</name>
        <dbReference type="ChEBI" id="CHEBI:30616"/>
    </ligand>
</feature>
<dbReference type="Pfam" id="PF07516">
    <property type="entry name" value="SecA_SW"/>
    <property type="match status" value="1"/>
</dbReference>
<evidence type="ECO:0000256" key="3">
    <source>
        <dbReference type="ARBA" id="ARBA00022448"/>
    </source>
</evidence>
<gene>
    <name evidence="18" type="primary">secA2</name>
    <name evidence="13" type="synonym">secA</name>
    <name evidence="18" type="ORF">QQ008_11655</name>
</gene>
<keyword evidence="19" id="KW-1185">Reference proteome</keyword>
<evidence type="ECO:0000256" key="10">
    <source>
        <dbReference type="ARBA" id="ARBA00022967"/>
    </source>
</evidence>
<comment type="subcellular location">
    <subcellularLocation>
        <location evidence="13">Cell membrane</location>
        <topology evidence="13">Peripheral membrane protein</topology>
        <orientation evidence="13">Cytoplasmic side</orientation>
    </subcellularLocation>
    <subcellularLocation>
        <location evidence="13">Cytoplasm</location>
    </subcellularLocation>
    <subcellularLocation>
        <location evidence="1">Membrane</location>
        <topology evidence="1">Peripheral membrane protein</topology>
    </subcellularLocation>
    <text evidence="13">Distribution is 50-50.</text>
</comment>
<evidence type="ECO:0000256" key="4">
    <source>
        <dbReference type="ARBA" id="ARBA00022475"/>
    </source>
</evidence>
<keyword evidence="3 13" id="KW-0813">Transport</keyword>
<dbReference type="InterPro" id="IPR036670">
    <property type="entry name" value="SecA_X-link_sf"/>
</dbReference>
<dbReference type="PRINTS" id="PR00906">
    <property type="entry name" value="SECA"/>
</dbReference>
<dbReference type="Pfam" id="PF21090">
    <property type="entry name" value="P-loop_SecA"/>
    <property type="match status" value="2"/>
</dbReference>
<dbReference type="InterPro" id="IPR011116">
    <property type="entry name" value="SecA_Wing/Scaffold"/>
</dbReference>
<dbReference type="PANTHER" id="PTHR30612">
    <property type="entry name" value="SECA INNER MEMBRANE COMPONENT OF SEC PROTEIN SECRETION SYSTEM"/>
    <property type="match status" value="1"/>
</dbReference>
<feature type="domain" description="Helicase C-terminal" evidence="16">
    <location>
        <begin position="417"/>
        <end position="586"/>
    </location>
</feature>
<evidence type="ECO:0000256" key="7">
    <source>
        <dbReference type="ARBA" id="ARBA00022741"/>
    </source>
</evidence>
<dbReference type="InterPro" id="IPR044722">
    <property type="entry name" value="SecA_SF2_C"/>
</dbReference>
<dbReference type="Pfam" id="PF01043">
    <property type="entry name" value="SecA_PP_bind"/>
    <property type="match status" value="1"/>
</dbReference>
<evidence type="ECO:0000256" key="9">
    <source>
        <dbReference type="ARBA" id="ARBA00022927"/>
    </source>
</evidence>
<evidence type="ECO:0000256" key="11">
    <source>
        <dbReference type="ARBA" id="ARBA00023010"/>
    </source>
</evidence>
<dbReference type="InterPro" id="IPR000185">
    <property type="entry name" value="SecA"/>
</dbReference>
<evidence type="ECO:0000256" key="12">
    <source>
        <dbReference type="ARBA" id="ARBA00023136"/>
    </source>
</evidence>
<dbReference type="InterPro" id="IPR014001">
    <property type="entry name" value="Helicase_ATP-bd"/>
</dbReference>
<dbReference type="InterPro" id="IPR014018">
    <property type="entry name" value="SecA_motor_DEAD"/>
</dbReference>
<dbReference type="SMART" id="SM00958">
    <property type="entry name" value="SecA_PP_bind"/>
    <property type="match status" value="1"/>
</dbReference>
<dbReference type="NCBIfam" id="TIGR04221">
    <property type="entry name" value="SecA2_Mycobac"/>
    <property type="match status" value="1"/>
</dbReference>
<dbReference type="SMART" id="SM00957">
    <property type="entry name" value="SecA_DEAD"/>
    <property type="match status" value="1"/>
</dbReference>
<dbReference type="InterPro" id="IPR020937">
    <property type="entry name" value="SecA_CS"/>
</dbReference>
<name>A0ABT8KMS0_9BACT</name>
<evidence type="ECO:0000256" key="2">
    <source>
        <dbReference type="ARBA" id="ARBA00007650"/>
    </source>
</evidence>
<dbReference type="PANTHER" id="PTHR30612:SF0">
    <property type="entry name" value="CHLOROPLAST PROTEIN-TRANSPORTING ATPASE"/>
    <property type="match status" value="1"/>
</dbReference>
<dbReference type="EC" id="7.4.2.8" evidence="13"/>
<dbReference type="InterPro" id="IPR027417">
    <property type="entry name" value="P-loop_NTPase"/>
</dbReference>
<comment type="subunit">
    <text evidence="13">Monomer and homodimer. Part of the essential Sec protein translocation apparatus which comprises SecA, SecYEG and auxiliary proteins SecDF. Other proteins may also be involved.</text>
</comment>
<evidence type="ECO:0000256" key="1">
    <source>
        <dbReference type="ARBA" id="ARBA00004170"/>
    </source>
</evidence>
<dbReference type="InterPro" id="IPR001650">
    <property type="entry name" value="Helicase_C-like"/>
</dbReference>
<dbReference type="PROSITE" id="PS51192">
    <property type="entry name" value="HELICASE_ATP_BIND_1"/>
    <property type="match status" value="1"/>
</dbReference>
<dbReference type="RefSeq" id="WP_346752051.1">
    <property type="nucleotide sequence ID" value="NZ_JAUJEA010000003.1"/>
</dbReference>
<evidence type="ECO:0000256" key="13">
    <source>
        <dbReference type="HAMAP-Rule" id="MF_01382"/>
    </source>
</evidence>
<dbReference type="SUPFAM" id="SSF81767">
    <property type="entry name" value="Pre-protein crosslinking domain of SecA"/>
    <property type="match status" value="1"/>
</dbReference>
<dbReference type="Pfam" id="PF07517">
    <property type="entry name" value="SecA_DEAD"/>
    <property type="match status" value="1"/>
</dbReference>
<dbReference type="SUPFAM" id="SSF52540">
    <property type="entry name" value="P-loop containing nucleoside triphosphate hydrolases"/>
    <property type="match status" value="2"/>
</dbReference>
<evidence type="ECO:0000259" key="16">
    <source>
        <dbReference type="PROSITE" id="PS51194"/>
    </source>
</evidence>
<dbReference type="HAMAP" id="MF_01382">
    <property type="entry name" value="SecA"/>
    <property type="match status" value="1"/>
</dbReference>
<dbReference type="PROSITE" id="PS01312">
    <property type="entry name" value="SECA"/>
    <property type="match status" value="1"/>
</dbReference>
<keyword evidence="9 13" id="KW-0653">Protein transport</keyword>
<dbReference type="InterPro" id="IPR026389">
    <property type="entry name" value="SecA_Actinobact-type"/>
</dbReference>
<evidence type="ECO:0000256" key="5">
    <source>
        <dbReference type="ARBA" id="ARBA00022490"/>
    </source>
</evidence>
<keyword evidence="7 13" id="KW-0547">Nucleotide-binding</keyword>
<dbReference type="Gene3D" id="3.90.1440.10">
    <property type="entry name" value="SecA, preprotein cross-linking domain"/>
    <property type="match status" value="1"/>
</dbReference>
<keyword evidence="14" id="KW-0812">Transmembrane</keyword>
<evidence type="ECO:0000259" key="15">
    <source>
        <dbReference type="PROSITE" id="PS51192"/>
    </source>
</evidence>
<evidence type="ECO:0000256" key="14">
    <source>
        <dbReference type="SAM" id="Phobius"/>
    </source>
</evidence>
<feature type="domain" description="SecA family profile" evidence="17">
    <location>
        <begin position="3"/>
        <end position="577"/>
    </location>
</feature>
<evidence type="ECO:0000259" key="17">
    <source>
        <dbReference type="PROSITE" id="PS51196"/>
    </source>
</evidence>
<dbReference type="Proteomes" id="UP001172082">
    <property type="component" value="Unassembled WGS sequence"/>
</dbReference>
<protein>
    <recommendedName>
        <fullName evidence="13">Protein translocase subunit SecA</fullName>
        <ecNumber evidence="13">7.4.2.8</ecNumber>
    </recommendedName>
</protein>
<comment type="caution">
    <text evidence="18">The sequence shown here is derived from an EMBL/GenBank/DDBJ whole genome shotgun (WGS) entry which is preliminary data.</text>
</comment>
<reference evidence="18" key="1">
    <citation type="submission" date="2023-06" db="EMBL/GenBank/DDBJ databases">
        <title>Genomic of Parafulvivirga corallium.</title>
        <authorList>
            <person name="Wang G."/>
        </authorList>
    </citation>
    <scope>NUCLEOTIDE SEQUENCE</scope>
    <source>
        <strain evidence="18">BMA10</strain>
    </source>
</reference>
<dbReference type="CDD" id="cd17928">
    <property type="entry name" value="DEXDc_SecA"/>
    <property type="match status" value="1"/>
</dbReference>
<feature type="binding site" evidence="13">
    <location>
        <begin position="105"/>
        <end position="109"/>
    </location>
    <ligand>
        <name>ATP</name>
        <dbReference type="ChEBI" id="CHEBI:30616"/>
    </ligand>
</feature>
<keyword evidence="4 13" id="KW-1003">Cell membrane</keyword>
<keyword evidence="6" id="KW-0997">Cell inner membrane</keyword>
<dbReference type="InterPro" id="IPR011130">
    <property type="entry name" value="SecA_preprotein_X-link_dom"/>
</dbReference>